<dbReference type="HAMAP" id="MF_00148">
    <property type="entry name" value="UDG"/>
    <property type="match status" value="1"/>
</dbReference>
<evidence type="ECO:0000259" key="9">
    <source>
        <dbReference type="SMART" id="SM00986"/>
    </source>
</evidence>
<dbReference type="SMART" id="SM00986">
    <property type="entry name" value="UDG"/>
    <property type="match status" value="1"/>
</dbReference>
<dbReference type="NCBIfam" id="NF003592">
    <property type="entry name" value="PRK05254.1-5"/>
    <property type="match status" value="1"/>
</dbReference>
<feature type="domain" description="Uracil-DNA glycosylase-like" evidence="9">
    <location>
        <begin position="161"/>
        <end position="332"/>
    </location>
</feature>
<dbReference type="InterPro" id="IPR002043">
    <property type="entry name" value="UDG_fam1"/>
</dbReference>
<evidence type="ECO:0000256" key="5">
    <source>
        <dbReference type="HAMAP-Rule" id="MF_03166"/>
    </source>
</evidence>
<comment type="catalytic activity">
    <reaction evidence="5 7">
        <text>Hydrolyzes single-stranded DNA or mismatched double-stranded DNA and polynucleotides, releasing free uracil.</text>
        <dbReference type="EC" id="3.2.2.27"/>
    </reaction>
</comment>
<protein>
    <recommendedName>
        <fullName evidence="5 7">Uracil-DNA glycosylase</fullName>
        <shortName evidence="5">UDG</shortName>
        <ecNumber evidence="5 7">3.2.2.27</ecNumber>
    </recommendedName>
</protein>
<dbReference type="InterPro" id="IPR036895">
    <property type="entry name" value="Uracil-DNA_glycosylase-like_sf"/>
</dbReference>
<keyword evidence="2 5" id="KW-0227">DNA damage</keyword>
<dbReference type="PANTHER" id="PTHR11264:SF0">
    <property type="entry name" value="URACIL-DNA GLYCOSYLASE"/>
    <property type="match status" value="1"/>
</dbReference>
<dbReference type="SUPFAM" id="SSF52141">
    <property type="entry name" value="Uracil-DNA glycosylase-like"/>
    <property type="match status" value="1"/>
</dbReference>
<keyword evidence="5" id="KW-0496">Mitochondrion</keyword>
<dbReference type="CDD" id="cd10027">
    <property type="entry name" value="UDG-F1-like"/>
    <property type="match status" value="1"/>
</dbReference>
<dbReference type="Gene3D" id="3.40.470.10">
    <property type="entry name" value="Uracil-DNA glycosylase-like domain"/>
    <property type="match status" value="1"/>
</dbReference>
<organism evidence="10 11">
    <name type="scientific">Triparma strigata</name>
    <dbReference type="NCBI Taxonomy" id="1606541"/>
    <lineage>
        <taxon>Eukaryota</taxon>
        <taxon>Sar</taxon>
        <taxon>Stramenopiles</taxon>
        <taxon>Ochrophyta</taxon>
        <taxon>Bolidophyceae</taxon>
        <taxon>Parmales</taxon>
        <taxon>Triparmaceae</taxon>
        <taxon>Triparma</taxon>
    </lineage>
</organism>
<feature type="compositionally biased region" description="Low complexity" evidence="8">
    <location>
        <begin position="73"/>
        <end position="84"/>
    </location>
</feature>
<keyword evidence="3 5" id="KW-0378">Hydrolase</keyword>
<evidence type="ECO:0000256" key="4">
    <source>
        <dbReference type="ARBA" id="ARBA00023204"/>
    </source>
</evidence>
<evidence type="ECO:0000256" key="6">
    <source>
        <dbReference type="PROSITE-ProRule" id="PRU10072"/>
    </source>
</evidence>
<dbReference type="EMBL" id="BRXY01000387">
    <property type="protein sequence ID" value="GMH91603.1"/>
    <property type="molecule type" value="Genomic_DNA"/>
</dbReference>
<keyword evidence="4 5" id="KW-0234">DNA repair</keyword>
<dbReference type="OrthoDB" id="10031947at2759"/>
<comment type="subcellular location">
    <subcellularLocation>
        <location evidence="5">Mitochondrion</location>
    </subcellularLocation>
    <subcellularLocation>
        <location evidence="5">Nucleus</location>
    </subcellularLocation>
</comment>
<keyword evidence="11" id="KW-1185">Reference proteome</keyword>
<dbReference type="GO" id="GO:0005739">
    <property type="term" value="C:mitochondrion"/>
    <property type="evidence" value="ECO:0007669"/>
    <property type="project" value="UniProtKB-SubCell"/>
</dbReference>
<comment type="caution">
    <text evidence="10">The sequence shown here is derived from an EMBL/GenBank/DDBJ whole genome shotgun (WGS) entry which is preliminary data.</text>
</comment>
<dbReference type="PANTHER" id="PTHR11264">
    <property type="entry name" value="URACIL-DNA GLYCOSYLASE"/>
    <property type="match status" value="1"/>
</dbReference>
<evidence type="ECO:0000313" key="10">
    <source>
        <dbReference type="EMBL" id="GMH91603.1"/>
    </source>
</evidence>
<accession>A0A9W7EVR3</accession>
<dbReference type="NCBIfam" id="TIGR00628">
    <property type="entry name" value="ung"/>
    <property type="match status" value="1"/>
</dbReference>
<dbReference type="GO" id="GO:0004844">
    <property type="term" value="F:uracil DNA N-glycosylase activity"/>
    <property type="evidence" value="ECO:0007669"/>
    <property type="project" value="UniProtKB-UniRule"/>
</dbReference>
<gene>
    <name evidence="10" type="ORF">TrST_g4266</name>
</gene>
<dbReference type="AlphaFoldDB" id="A0A9W7EVR3"/>
<dbReference type="InterPro" id="IPR005122">
    <property type="entry name" value="Uracil-DNA_glycosylase-like"/>
</dbReference>
<dbReference type="NCBIfam" id="NF003588">
    <property type="entry name" value="PRK05254.1-1"/>
    <property type="match status" value="1"/>
</dbReference>
<dbReference type="SMART" id="SM00987">
    <property type="entry name" value="UreE_C"/>
    <property type="match status" value="1"/>
</dbReference>
<evidence type="ECO:0000256" key="7">
    <source>
        <dbReference type="RuleBase" id="RU003780"/>
    </source>
</evidence>
<feature type="region of interest" description="Disordered" evidence="8">
    <location>
        <begin position="42"/>
        <end position="84"/>
    </location>
</feature>
<dbReference type="PROSITE" id="PS00130">
    <property type="entry name" value="U_DNA_GLYCOSYLASE"/>
    <property type="match status" value="1"/>
</dbReference>
<comment type="function">
    <text evidence="5 7">Excises uracil residues from the DNA which can arise as a result of misincorporation of dUMP residues by DNA polymerase or due to deamination of cytosine.</text>
</comment>
<feature type="active site" description="Proton acceptor" evidence="5 6">
    <location>
        <position position="176"/>
    </location>
</feature>
<dbReference type="GO" id="GO:0097510">
    <property type="term" value="P:base-excision repair, AP site formation via deaminated base removal"/>
    <property type="evidence" value="ECO:0007669"/>
    <property type="project" value="TreeGrafter"/>
</dbReference>
<proteinExistence type="inferred from homology"/>
<evidence type="ECO:0000256" key="8">
    <source>
        <dbReference type="SAM" id="MobiDB-lite"/>
    </source>
</evidence>
<sequence>MSLLAFGFKRKASKADNEHAPLVEKSLEVGVVPSNVTSALSEASVPSQPALKKQKSSCEASGDEITEVAGSNATTTQTSATSTKTASAVVTVANPVAGLSINSPSDLAADFTSTLTDPVWKSKLSKIVSSKTFLNLVKFVNSERATKTIFPPPDEVFSAFNLTPFDSVKVIIIGQDPYHGLNQGHGLSFSVKPGVAIPPSLRNIYKMQLETKCITKKPTTGYLQSWASQGVFCLNVTLTVRSGSPNSHETKKKDGNVGWKYFTSSVLKKLSSEKENLVFFGWGKNAENIITETVDKRKHLVINSSHPSPLGATKTAKPFMGSDCFNVCNRYLEEKGGEGIDWDSVNK</sequence>
<keyword evidence="5" id="KW-0539">Nucleus</keyword>
<name>A0A9W7EVR3_9STRA</name>
<comment type="similarity">
    <text evidence="1 5 7">Belongs to the uracil-DNA glycosylase (UDG) superfamily. UNG family.</text>
</comment>
<evidence type="ECO:0000256" key="1">
    <source>
        <dbReference type="ARBA" id="ARBA00008184"/>
    </source>
</evidence>
<dbReference type="EC" id="3.2.2.27" evidence="5 7"/>
<evidence type="ECO:0000256" key="2">
    <source>
        <dbReference type="ARBA" id="ARBA00022763"/>
    </source>
</evidence>
<dbReference type="NCBIfam" id="NF003589">
    <property type="entry name" value="PRK05254.1-2"/>
    <property type="match status" value="1"/>
</dbReference>
<dbReference type="Pfam" id="PF03167">
    <property type="entry name" value="UDG"/>
    <property type="match status" value="1"/>
</dbReference>
<dbReference type="GO" id="GO:0005634">
    <property type="term" value="C:nucleus"/>
    <property type="evidence" value="ECO:0007669"/>
    <property type="project" value="UniProtKB-SubCell"/>
</dbReference>
<evidence type="ECO:0000256" key="3">
    <source>
        <dbReference type="ARBA" id="ARBA00022801"/>
    </source>
</evidence>
<dbReference type="Proteomes" id="UP001165085">
    <property type="component" value="Unassembled WGS sequence"/>
</dbReference>
<evidence type="ECO:0000313" key="11">
    <source>
        <dbReference type="Proteomes" id="UP001165085"/>
    </source>
</evidence>
<reference evidence="11" key="1">
    <citation type="journal article" date="2023" name="Commun. Biol.">
        <title>Genome analysis of Parmales, the sister group of diatoms, reveals the evolutionary specialization of diatoms from phago-mixotrophs to photoautotrophs.</title>
        <authorList>
            <person name="Ban H."/>
            <person name="Sato S."/>
            <person name="Yoshikawa S."/>
            <person name="Yamada K."/>
            <person name="Nakamura Y."/>
            <person name="Ichinomiya M."/>
            <person name="Sato N."/>
            <person name="Blanc-Mathieu R."/>
            <person name="Endo H."/>
            <person name="Kuwata A."/>
            <person name="Ogata H."/>
        </authorList>
    </citation>
    <scope>NUCLEOTIDE SEQUENCE [LARGE SCALE GENOMIC DNA]</scope>
    <source>
        <strain evidence="11">NIES 3701</strain>
    </source>
</reference>
<dbReference type="InterPro" id="IPR018085">
    <property type="entry name" value="Ura-DNA_Glyclase_AS"/>
</dbReference>